<protein>
    <submittedName>
        <fullName evidence="2">tRNA/rRNA methyltransferase</fullName>
    </submittedName>
</protein>
<evidence type="ECO:0000313" key="2">
    <source>
        <dbReference type="EMBL" id="GER50787.1"/>
    </source>
</evidence>
<dbReference type="AlphaFoldDB" id="A0A5A7R230"/>
<name>A0A5A7R230_STRAF</name>
<reference evidence="3" key="1">
    <citation type="journal article" date="2019" name="Curr. Biol.">
        <title>Genome Sequence of Striga asiatica Provides Insight into the Evolution of Plant Parasitism.</title>
        <authorList>
            <person name="Yoshida S."/>
            <person name="Kim S."/>
            <person name="Wafula E.K."/>
            <person name="Tanskanen J."/>
            <person name="Kim Y.M."/>
            <person name="Honaas L."/>
            <person name="Yang Z."/>
            <person name="Spallek T."/>
            <person name="Conn C.E."/>
            <person name="Ichihashi Y."/>
            <person name="Cheong K."/>
            <person name="Cui S."/>
            <person name="Der J.P."/>
            <person name="Gundlach H."/>
            <person name="Jiao Y."/>
            <person name="Hori C."/>
            <person name="Ishida J.K."/>
            <person name="Kasahara H."/>
            <person name="Kiba T."/>
            <person name="Kim M.S."/>
            <person name="Koo N."/>
            <person name="Laohavisit A."/>
            <person name="Lee Y.H."/>
            <person name="Lumba S."/>
            <person name="McCourt P."/>
            <person name="Mortimer J.C."/>
            <person name="Mutuku J.M."/>
            <person name="Nomura T."/>
            <person name="Sasaki-Sekimoto Y."/>
            <person name="Seto Y."/>
            <person name="Wang Y."/>
            <person name="Wakatake T."/>
            <person name="Sakakibara H."/>
            <person name="Demura T."/>
            <person name="Yamaguchi S."/>
            <person name="Yoneyama K."/>
            <person name="Manabe R.I."/>
            <person name="Nelson D.C."/>
            <person name="Schulman A.H."/>
            <person name="Timko M.P."/>
            <person name="dePamphilis C.W."/>
            <person name="Choi D."/>
            <person name="Shirasu K."/>
        </authorList>
    </citation>
    <scope>NUCLEOTIDE SEQUENCE [LARGE SCALE GENOMIC DNA]</scope>
    <source>
        <strain evidence="3">cv. UVA1</strain>
    </source>
</reference>
<accession>A0A5A7R230</accession>
<sequence length="113" mass="12507">MVAHRDGDHGTYLESRDLKYSSKSMDDNTALWDKTEESEPEGIESTQSSRTTDATVASISFVVSADRPTTKGKVAKLVRRSALTFSLESKGRDLPTGFDFKNGNLGFYIGFYI</sequence>
<dbReference type="Proteomes" id="UP000325081">
    <property type="component" value="Unassembled WGS sequence"/>
</dbReference>
<comment type="caution">
    <text evidence="2">The sequence shown here is derived from an EMBL/GenBank/DDBJ whole genome shotgun (WGS) entry which is preliminary data.</text>
</comment>
<keyword evidence="2" id="KW-0808">Transferase</keyword>
<proteinExistence type="predicted"/>
<dbReference type="EMBL" id="BKCP01009403">
    <property type="protein sequence ID" value="GER50787.1"/>
    <property type="molecule type" value="Genomic_DNA"/>
</dbReference>
<dbReference type="GO" id="GO:0008168">
    <property type="term" value="F:methyltransferase activity"/>
    <property type="evidence" value="ECO:0007669"/>
    <property type="project" value="UniProtKB-KW"/>
</dbReference>
<keyword evidence="2" id="KW-0489">Methyltransferase</keyword>
<evidence type="ECO:0000313" key="3">
    <source>
        <dbReference type="Proteomes" id="UP000325081"/>
    </source>
</evidence>
<gene>
    <name evidence="2" type="ORF">STAS_28112</name>
</gene>
<dbReference type="GO" id="GO:0032259">
    <property type="term" value="P:methylation"/>
    <property type="evidence" value="ECO:0007669"/>
    <property type="project" value="UniProtKB-KW"/>
</dbReference>
<feature type="region of interest" description="Disordered" evidence="1">
    <location>
        <begin position="23"/>
        <end position="50"/>
    </location>
</feature>
<evidence type="ECO:0000256" key="1">
    <source>
        <dbReference type="SAM" id="MobiDB-lite"/>
    </source>
</evidence>
<organism evidence="2 3">
    <name type="scientific">Striga asiatica</name>
    <name type="common">Asiatic witchweed</name>
    <name type="synonym">Buchnera asiatica</name>
    <dbReference type="NCBI Taxonomy" id="4170"/>
    <lineage>
        <taxon>Eukaryota</taxon>
        <taxon>Viridiplantae</taxon>
        <taxon>Streptophyta</taxon>
        <taxon>Embryophyta</taxon>
        <taxon>Tracheophyta</taxon>
        <taxon>Spermatophyta</taxon>
        <taxon>Magnoliopsida</taxon>
        <taxon>eudicotyledons</taxon>
        <taxon>Gunneridae</taxon>
        <taxon>Pentapetalae</taxon>
        <taxon>asterids</taxon>
        <taxon>lamiids</taxon>
        <taxon>Lamiales</taxon>
        <taxon>Orobanchaceae</taxon>
        <taxon>Buchnereae</taxon>
        <taxon>Striga</taxon>
    </lineage>
</organism>
<keyword evidence="3" id="KW-1185">Reference proteome</keyword>